<dbReference type="CDD" id="cd16027">
    <property type="entry name" value="SGSH"/>
    <property type="match status" value="1"/>
</dbReference>
<protein>
    <submittedName>
        <fullName evidence="6">Choline-sulfatase</fullName>
        <ecNumber evidence="6">3.1.6.6</ecNumber>
    </submittedName>
</protein>
<feature type="compositionally biased region" description="Basic and acidic residues" evidence="3">
    <location>
        <begin position="425"/>
        <end position="438"/>
    </location>
</feature>
<keyword evidence="2 6" id="KW-0378">Hydrolase</keyword>
<comment type="similarity">
    <text evidence="1">Belongs to the sulfatase family.</text>
</comment>
<evidence type="ECO:0000256" key="2">
    <source>
        <dbReference type="ARBA" id="ARBA00022801"/>
    </source>
</evidence>
<dbReference type="EC" id="3.1.6.6" evidence="6"/>
<evidence type="ECO:0000256" key="3">
    <source>
        <dbReference type="SAM" id="MobiDB-lite"/>
    </source>
</evidence>
<feature type="chain" id="PRO_5022711217" evidence="4">
    <location>
        <begin position="23"/>
        <end position="462"/>
    </location>
</feature>
<evidence type="ECO:0000313" key="6">
    <source>
        <dbReference type="EMBL" id="TWT66788.1"/>
    </source>
</evidence>
<organism evidence="6 7">
    <name type="scientific">Posidoniimonas polymericola</name>
    <dbReference type="NCBI Taxonomy" id="2528002"/>
    <lineage>
        <taxon>Bacteria</taxon>
        <taxon>Pseudomonadati</taxon>
        <taxon>Planctomycetota</taxon>
        <taxon>Planctomycetia</taxon>
        <taxon>Pirellulales</taxon>
        <taxon>Lacipirellulaceae</taxon>
        <taxon>Posidoniimonas</taxon>
    </lineage>
</organism>
<gene>
    <name evidence="6" type="primary">betC_3</name>
    <name evidence="6" type="ORF">Pla123a_44860</name>
</gene>
<proteinExistence type="inferred from homology"/>
<dbReference type="Pfam" id="PF00884">
    <property type="entry name" value="Sulfatase"/>
    <property type="match status" value="1"/>
</dbReference>
<evidence type="ECO:0000259" key="5">
    <source>
        <dbReference type="Pfam" id="PF00884"/>
    </source>
</evidence>
<feature type="domain" description="Sulfatase N-terminal" evidence="5">
    <location>
        <begin position="29"/>
        <end position="296"/>
    </location>
</feature>
<evidence type="ECO:0000256" key="1">
    <source>
        <dbReference type="ARBA" id="ARBA00008779"/>
    </source>
</evidence>
<evidence type="ECO:0000256" key="4">
    <source>
        <dbReference type="SAM" id="SignalP"/>
    </source>
</evidence>
<dbReference type="InterPro" id="IPR017850">
    <property type="entry name" value="Alkaline_phosphatase_core_sf"/>
</dbReference>
<name>A0A5C5XVR8_9BACT</name>
<feature type="signal peptide" evidence="4">
    <location>
        <begin position="1"/>
        <end position="22"/>
    </location>
</feature>
<dbReference type="InterPro" id="IPR000917">
    <property type="entry name" value="Sulfatase_N"/>
</dbReference>
<feature type="compositionally biased region" description="Basic and acidic residues" evidence="3">
    <location>
        <begin position="451"/>
        <end position="462"/>
    </location>
</feature>
<dbReference type="InterPro" id="IPR052701">
    <property type="entry name" value="GAG_Ulvan_Degrading_Sulfatases"/>
</dbReference>
<dbReference type="EMBL" id="SJPO01000014">
    <property type="protein sequence ID" value="TWT66788.1"/>
    <property type="molecule type" value="Genomic_DNA"/>
</dbReference>
<dbReference type="PROSITE" id="PS00523">
    <property type="entry name" value="SULFATASE_1"/>
    <property type="match status" value="1"/>
</dbReference>
<reference evidence="6 7" key="1">
    <citation type="submission" date="2019-02" db="EMBL/GenBank/DDBJ databases">
        <title>Deep-cultivation of Planctomycetes and their phenomic and genomic characterization uncovers novel biology.</title>
        <authorList>
            <person name="Wiegand S."/>
            <person name="Jogler M."/>
            <person name="Boedeker C."/>
            <person name="Pinto D."/>
            <person name="Vollmers J."/>
            <person name="Rivas-Marin E."/>
            <person name="Kohn T."/>
            <person name="Peeters S.H."/>
            <person name="Heuer A."/>
            <person name="Rast P."/>
            <person name="Oberbeckmann S."/>
            <person name="Bunk B."/>
            <person name="Jeske O."/>
            <person name="Meyerdierks A."/>
            <person name="Storesund J.E."/>
            <person name="Kallscheuer N."/>
            <person name="Luecker S."/>
            <person name="Lage O.M."/>
            <person name="Pohl T."/>
            <person name="Merkel B.J."/>
            <person name="Hornburger P."/>
            <person name="Mueller R.-W."/>
            <person name="Bruemmer F."/>
            <person name="Labrenz M."/>
            <person name="Spormann A.M."/>
            <person name="Op Den Camp H."/>
            <person name="Overmann J."/>
            <person name="Amann R."/>
            <person name="Jetten M.S.M."/>
            <person name="Mascher T."/>
            <person name="Medema M.H."/>
            <person name="Devos D.P."/>
            <person name="Kaster A.-K."/>
            <person name="Ovreas L."/>
            <person name="Rohde M."/>
            <person name="Galperin M.Y."/>
            <person name="Jogler C."/>
        </authorList>
    </citation>
    <scope>NUCLEOTIDE SEQUENCE [LARGE SCALE GENOMIC DNA]</scope>
    <source>
        <strain evidence="6 7">Pla123a</strain>
    </source>
</reference>
<dbReference type="AlphaFoldDB" id="A0A5C5XVR8"/>
<dbReference type="PANTHER" id="PTHR43751:SF1">
    <property type="entry name" value="SULFATASE ATSG-RELATED"/>
    <property type="match status" value="1"/>
</dbReference>
<feature type="region of interest" description="Disordered" evidence="3">
    <location>
        <begin position="412"/>
        <end position="462"/>
    </location>
</feature>
<comment type="caution">
    <text evidence="6">The sequence shown here is derived from an EMBL/GenBank/DDBJ whole genome shotgun (WGS) entry which is preliminary data.</text>
</comment>
<dbReference type="InterPro" id="IPR024607">
    <property type="entry name" value="Sulfatase_CS"/>
</dbReference>
<dbReference type="Proteomes" id="UP000318478">
    <property type="component" value="Unassembled WGS sequence"/>
</dbReference>
<sequence precursor="true">MRLLVRLTVVLLAGLNASAAVADEKPTRPNIVVFITDDQSRLDCTAYGSTDVRTPNMAKLAQQGMTFDRAFVASPSCAPSRAALLTGLMPARNGAEPNHSRPRKEIKKRPAYFQELGYEVVAFGKVAHYNQAKLYGFDQEAAGKFQSKGNMEAARKYLDEYTGDKPVCLLFGTHQPHGPWPANKGYDPDAIGLRPTHVDTEKTRKMRSRYYTSVTEADRRLGVIYELVQAKLGPETMFVFTSDHGAQWPFGKWNLYDEGTRVPMIVSWPGRVEANTRTDAMVSWIDLLPTLLELAGGEPPAAPTQIDGRSFAGVLTGEQDTHRDEIFTTHSGDGNHNVFPIRAVRDRRWKYILNLHPEFVYESHVINAARQRGDRGYWQSWVDAAEHDKHARWVVDHYQHRVAEELYDLEEDPHEQENLAADPDQSQRVREMRQRLEEWMAEQGDQQKVYGEPKLRQEPAQG</sequence>
<keyword evidence="7" id="KW-1185">Reference proteome</keyword>
<dbReference type="GO" id="GO:0047753">
    <property type="term" value="F:choline-sulfatase activity"/>
    <property type="evidence" value="ECO:0007669"/>
    <property type="project" value="UniProtKB-EC"/>
</dbReference>
<dbReference type="SUPFAM" id="SSF53649">
    <property type="entry name" value="Alkaline phosphatase-like"/>
    <property type="match status" value="1"/>
</dbReference>
<evidence type="ECO:0000313" key="7">
    <source>
        <dbReference type="Proteomes" id="UP000318478"/>
    </source>
</evidence>
<dbReference type="PANTHER" id="PTHR43751">
    <property type="entry name" value="SULFATASE"/>
    <property type="match status" value="1"/>
</dbReference>
<accession>A0A5C5XVR8</accession>
<dbReference type="RefSeq" id="WP_197528197.1">
    <property type="nucleotide sequence ID" value="NZ_SJPO01000014.1"/>
</dbReference>
<dbReference type="Gene3D" id="3.40.720.10">
    <property type="entry name" value="Alkaline Phosphatase, subunit A"/>
    <property type="match status" value="1"/>
</dbReference>
<keyword evidence="4" id="KW-0732">Signal</keyword>